<dbReference type="InterPro" id="IPR027443">
    <property type="entry name" value="IPNS-like_sf"/>
</dbReference>
<dbReference type="InterPro" id="IPR050231">
    <property type="entry name" value="Iron_ascorbate_oxido_reductase"/>
</dbReference>
<dbReference type="PRINTS" id="PR00682">
    <property type="entry name" value="IPNSYNTHASE"/>
</dbReference>
<protein>
    <recommendedName>
        <fullName evidence="3">Fe2OG dioxygenase domain-containing protein</fullName>
    </recommendedName>
</protein>
<comment type="caution">
    <text evidence="4">The sequence shown here is derived from an EMBL/GenBank/DDBJ whole genome shotgun (WGS) entry which is preliminary data.</text>
</comment>
<dbReference type="PROSITE" id="PS51471">
    <property type="entry name" value="FE2OG_OXY"/>
    <property type="match status" value="1"/>
</dbReference>
<accession>A0ABR3U0X0</accession>
<dbReference type="InterPro" id="IPR026992">
    <property type="entry name" value="DIOX_N"/>
</dbReference>
<evidence type="ECO:0000313" key="4">
    <source>
        <dbReference type="EMBL" id="KAL1649147.1"/>
    </source>
</evidence>
<feature type="domain" description="Fe2OG dioxygenase" evidence="3">
    <location>
        <begin position="200"/>
        <end position="317"/>
    </location>
</feature>
<keyword evidence="2" id="KW-0479">Metal-binding</keyword>
<keyword evidence="5" id="KW-1185">Reference proteome</keyword>
<dbReference type="Gene3D" id="2.60.120.330">
    <property type="entry name" value="B-lactam Antibiotic, Isopenicillin N Synthase, Chain"/>
    <property type="match status" value="1"/>
</dbReference>
<evidence type="ECO:0000256" key="2">
    <source>
        <dbReference type="RuleBase" id="RU003682"/>
    </source>
</evidence>
<dbReference type="InterPro" id="IPR005123">
    <property type="entry name" value="Oxoglu/Fe-dep_dioxygenase_dom"/>
</dbReference>
<organism evidence="4 5">
    <name type="scientific">Diplodia intermedia</name>
    <dbReference type="NCBI Taxonomy" id="856260"/>
    <lineage>
        <taxon>Eukaryota</taxon>
        <taxon>Fungi</taxon>
        <taxon>Dikarya</taxon>
        <taxon>Ascomycota</taxon>
        <taxon>Pezizomycotina</taxon>
        <taxon>Dothideomycetes</taxon>
        <taxon>Dothideomycetes incertae sedis</taxon>
        <taxon>Botryosphaeriales</taxon>
        <taxon>Botryosphaeriaceae</taxon>
        <taxon>Diplodia</taxon>
    </lineage>
</organism>
<dbReference type="InterPro" id="IPR044861">
    <property type="entry name" value="IPNS-like_FE2OG_OXY"/>
</dbReference>
<sequence length="364" mass="40406">MAPIQVDSAVEKDDLFIPKLTNIQLIDFSQYTSPAATPAAREATAQSLLAGFQRAGFVYLKNHGIAAGTVAAVFARSARFFARPQPQKDALAWYSPRANRGYVAHGREKVTRADFGGDVGELRKQVPDLKESMEIGREGEEGCPNMWPPPAEGDEEARAFREVMEGFHEECKGLHREVMRAVAVGMGLGEGWFDAFTARGDNTLRLLHYPEVEKKVFEREDGQVQVRAGEHSDYGSLTLLFQDDRGGLQVLSPKGTFVDATPIPDTIVINAGDLLERWANDTIKSTKHRVVEPPPKPGQESLDKYPARYSVAYFCNPDFDKVIEAIPGTYEEGKQKYPAVLSGDYLAKRLSETYGDLDKYELKT</sequence>
<dbReference type="Proteomes" id="UP001521184">
    <property type="component" value="Unassembled WGS sequence"/>
</dbReference>
<keyword evidence="2" id="KW-0560">Oxidoreductase</keyword>
<evidence type="ECO:0000313" key="5">
    <source>
        <dbReference type="Proteomes" id="UP001521184"/>
    </source>
</evidence>
<evidence type="ECO:0000259" key="3">
    <source>
        <dbReference type="PROSITE" id="PS51471"/>
    </source>
</evidence>
<evidence type="ECO:0000256" key="1">
    <source>
        <dbReference type="ARBA" id="ARBA00008056"/>
    </source>
</evidence>
<comment type="similarity">
    <text evidence="1 2">Belongs to the iron/ascorbate-dependent oxidoreductase family.</text>
</comment>
<dbReference type="EMBL" id="JAKEKT020000007">
    <property type="protein sequence ID" value="KAL1649147.1"/>
    <property type="molecule type" value="Genomic_DNA"/>
</dbReference>
<reference evidence="4 5" key="1">
    <citation type="journal article" date="2023" name="Plant Dis.">
        <title>First Report of Diplodia intermedia Causing Canker and Dieback Diseases on Apple Trees in Canada.</title>
        <authorList>
            <person name="Ellouze W."/>
            <person name="Ilyukhin E."/>
            <person name="Sulman M."/>
            <person name="Ali S."/>
        </authorList>
    </citation>
    <scope>NUCLEOTIDE SEQUENCE [LARGE SCALE GENOMIC DNA]</scope>
    <source>
        <strain evidence="4 5">M45-28</strain>
    </source>
</reference>
<name>A0ABR3U0X0_9PEZI</name>
<dbReference type="Pfam" id="PF14226">
    <property type="entry name" value="DIOX_N"/>
    <property type="match status" value="1"/>
</dbReference>
<proteinExistence type="inferred from homology"/>
<keyword evidence="2" id="KW-0408">Iron</keyword>
<dbReference type="SUPFAM" id="SSF51197">
    <property type="entry name" value="Clavaminate synthase-like"/>
    <property type="match status" value="1"/>
</dbReference>
<gene>
    <name evidence="4" type="ORF">SLS58_001720</name>
</gene>
<dbReference type="Pfam" id="PF03171">
    <property type="entry name" value="2OG-FeII_Oxy"/>
    <property type="match status" value="1"/>
</dbReference>
<dbReference type="PANTHER" id="PTHR47990">
    <property type="entry name" value="2-OXOGLUTARATE (2OG) AND FE(II)-DEPENDENT OXYGENASE SUPERFAMILY PROTEIN-RELATED"/>
    <property type="match status" value="1"/>
</dbReference>